<comment type="caution">
    <text evidence="4">The sequence shown here is derived from an EMBL/GenBank/DDBJ whole genome shotgun (WGS) entry which is preliminary data.</text>
</comment>
<dbReference type="UniPathway" id="UPA00138"/>
<dbReference type="GO" id="GO:0005829">
    <property type="term" value="C:cytosol"/>
    <property type="evidence" value="ECO:0007669"/>
    <property type="project" value="TreeGrafter"/>
</dbReference>
<name>A0A1F6EC13_9BACT</name>
<dbReference type="InterPro" id="IPR035990">
    <property type="entry name" value="TIM_sf"/>
</dbReference>
<evidence type="ECO:0000256" key="1">
    <source>
        <dbReference type="ARBA" id="ARBA00007422"/>
    </source>
</evidence>
<dbReference type="PROSITE" id="PS51440">
    <property type="entry name" value="TIM_2"/>
    <property type="match status" value="1"/>
</dbReference>
<keyword evidence="3" id="KW-0312">Gluconeogenesis</keyword>
<dbReference type="EC" id="5.3.1.1" evidence="3"/>
<dbReference type="EMBL" id="MFLP01000008">
    <property type="protein sequence ID" value="OGG71214.1"/>
    <property type="molecule type" value="Genomic_DNA"/>
</dbReference>
<comment type="pathway">
    <text evidence="3">Carbohydrate degradation; glycolysis; D-glyceraldehyde 3-phosphate from glycerone phosphate: step 1/1.</text>
</comment>
<comment type="subunit">
    <text evidence="3">Homodimer.</text>
</comment>
<protein>
    <recommendedName>
        <fullName evidence="3">Triosephosphate isomerase</fullName>
        <ecNumber evidence="3">5.3.1.1</ecNumber>
    </recommendedName>
</protein>
<dbReference type="GO" id="GO:0019563">
    <property type="term" value="P:glycerol catabolic process"/>
    <property type="evidence" value="ECO:0007669"/>
    <property type="project" value="TreeGrafter"/>
</dbReference>
<sequence>MKSIVVANWKMNPASFKEAKKLFEAAKKAAEKSPNVSLIVAPPAIFLRELAGGYRGKKLSFVVQNAHAEAKGAFTGEISIAQAHDAGASYVLVGHSERRAAGETNDDTRKKTSAAISARMTPILCIGEEKRAALGEHFSFVRDQLRAGFADVPPARVSRVIVAYEPVWAIGSETTMKPRDMHEMAIFIRKTIIDMYGEVGHAVRILYGAAVTDENAPAMMREGDVRGLLVGHVSTNAERFAALINSISKA</sequence>
<comment type="subcellular location">
    <subcellularLocation>
        <location evidence="3">Cytoplasm</location>
    </subcellularLocation>
</comment>
<dbReference type="Proteomes" id="UP000176689">
    <property type="component" value="Unassembled WGS sequence"/>
</dbReference>
<gene>
    <name evidence="4" type="ORF">A3F27_01650</name>
</gene>
<dbReference type="InterPro" id="IPR000652">
    <property type="entry name" value="Triosephosphate_isomerase"/>
</dbReference>
<proteinExistence type="inferred from homology"/>
<dbReference type="AlphaFoldDB" id="A0A1F6EC13"/>
<dbReference type="GO" id="GO:0006096">
    <property type="term" value="P:glycolytic process"/>
    <property type="evidence" value="ECO:0007669"/>
    <property type="project" value="UniProtKB-UniPathway"/>
</dbReference>
<dbReference type="InterPro" id="IPR013785">
    <property type="entry name" value="Aldolase_TIM"/>
</dbReference>
<accession>A0A1F6EC13</accession>
<dbReference type="UniPathway" id="UPA00109">
    <property type="reaction ID" value="UER00189"/>
</dbReference>
<evidence type="ECO:0000313" key="4">
    <source>
        <dbReference type="EMBL" id="OGG71214.1"/>
    </source>
</evidence>
<comment type="pathway">
    <text evidence="3">Carbohydrate biosynthesis; gluconeogenesis.</text>
</comment>
<comment type="catalytic activity">
    <reaction evidence="3">
        <text>D-glyceraldehyde 3-phosphate = dihydroxyacetone phosphate</text>
        <dbReference type="Rhea" id="RHEA:18585"/>
        <dbReference type="ChEBI" id="CHEBI:57642"/>
        <dbReference type="ChEBI" id="CHEBI:59776"/>
        <dbReference type="EC" id="5.3.1.1"/>
    </reaction>
</comment>
<dbReference type="PANTHER" id="PTHR21139">
    <property type="entry name" value="TRIOSEPHOSPHATE ISOMERASE"/>
    <property type="match status" value="1"/>
</dbReference>
<keyword evidence="3" id="KW-0963">Cytoplasm</keyword>
<evidence type="ECO:0000256" key="3">
    <source>
        <dbReference type="RuleBase" id="RU363013"/>
    </source>
</evidence>
<keyword evidence="2 3" id="KW-0413">Isomerase</keyword>
<keyword evidence="3" id="KW-0324">Glycolysis</keyword>
<dbReference type="GO" id="GO:0004807">
    <property type="term" value="F:triose-phosphate isomerase activity"/>
    <property type="evidence" value="ECO:0007669"/>
    <property type="project" value="UniProtKB-EC"/>
</dbReference>
<dbReference type="GO" id="GO:0006094">
    <property type="term" value="P:gluconeogenesis"/>
    <property type="evidence" value="ECO:0007669"/>
    <property type="project" value="UniProtKB-UniPathway"/>
</dbReference>
<dbReference type="SUPFAM" id="SSF51351">
    <property type="entry name" value="Triosephosphate isomerase (TIM)"/>
    <property type="match status" value="1"/>
</dbReference>
<evidence type="ECO:0000313" key="5">
    <source>
        <dbReference type="Proteomes" id="UP000176689"/>
    </source>
</evidence>
<reference evidence="4 5" key="1">
    <citation type="journal article" date="2016" name="Nat. Commun.">
        <title>Thousands of microbial genomes shed light on interconnected biogeochemical processes in an aquifer system.</title>
        <authorList>
            <person name="Anantharaman K."/>
            <person name="Brown C.T."/>
            <person name="Hug L.A."/>
            <person name="Sharon I."/>
            <person name="Castelle C.J."/>
            <person name="Probst A.J."/>
            <person name="Thomas B.C."/>
            <person name="Singh A."/>
            <person name="Wilkins M.J."/>
            <person name="Karaoz U."/>
            <person name="Brodie E.L."/>
            <person name="Williams K.H."/>
            <person name="Hubbard S.S."/>
            <person name="Banfield J.F."/>
        </authorList>
    </citation>
    <scope>NUCLEOTIDE SEQUENCE [LARGE SCALE GENOMIC DNA]</scope>
</reference>
<organism evidence="4 5">
    <name type="scientific">Candidatus Kaiserbacteria bacterium RIFCSPHIGHO2_12_FULL_53_13</name>
    <dbReference type="NCBI Taxonomy" id="1798502"/>
    <lineage>
        <taxon>Bacteria</taxon>
        <taxon>Candidatus Kaiseribacteriota</taxon>
    </lineage>
</organism>
<dbReference type="GO" id="GO:0046166">
    <property type="term" value="P:glyceraldehyde-3-phosphate biosynthetic process"/>
    <property type="evidence" value="ECO:0007669"/>
    <property type="project" value="TreeGrafter"/>
</dbReference>
<comment type="similarity">
    <text evidence="1 3">Belongs to the triosephosphate isomerase family.</text>
</comment>
<dbReference type="Gene3D" id="3.20.20.70">
    <property type="entry name" value="Aldolase class I"/>
    <property type="match status" value="1"/>
</dbReference>
<dbReference type="Pfam" id="PF00121">
    <property type="entry name" value="TIM"/>
    <property type="match status" value="1"/>
</dbReference>
<dbReference type="CDD" id="cd00311">
    <property type="entry name" value="TIM"/>
    <property type="match status" value="1"/>
</dbReference>
<evidence type="ECO:0000256" key="2">
    <source>
        <dbReference type="ARBA" id="ARBA00023235"/>
    </source>
</evidence>
<dbReference type="PANTHER" id="PTHR21139:SF42">
    <property type="entry name" value="TRIOSEPHOSPHATE ISOMERASE"/>
    <property type="match status" value="1"/>
</dbReference>